<evidence type="ECO:0000256" key="2">
    <source>
        <dbReference type="ARBA" id="ARBA00012729"/>
    </source>
</evidence>
<evidence type="ECO:0000256" key="11">
    <source>
        <dbReference type="PIRSR" id="PIRSR001060-2"/>
    </source>
</evidence>
<feature type="chain" id="PRO_5044751653" description="chitinase" evidence="12">
    <location>
        <begin position="29"/>
        <end position="238"/>
    </location>
</feature>
<feature type="domain" description="Glycoside hydrolase family 19 catalytic" evidence="14">
    <location>
        <begin position="171"/>
        <end position="181"/>
    </location>
</feature>
<dbReference type="GO" id="GO:0006032">
    <property type="term" value="P:chitin catabolic process"/>
    <property type="evidence" value="ECO:0007669"/>
    <property type="project" value="UniProtKB-KW"/>
</dbReference>
<dbReference type="EC" id="3.2.1.14" evidence="2"/>
<feature type="domain" description="Glycoside hydrolase family 19 catalytic" evidence="13">
    <location>
        <begin position="56"/>
        <end position="78"/>
    </location>
</feature>
<dbReference type="Gene3D" id="1.10.530.10">
    <property type="match status" value="1"/>
</dbReference>
<keyword evidence="9" id="KW-0624">Polysaccharide degradation</keyword>
<reference evidence="16" key="1">
    <citation type="submission" date="2024-06" db="EMBL/GenBank/DDBJ databases">
        <authorList>
            <person name="Ryan C."/>
        </authorList>
    </citation>
    <scope>NUCLEOTIDE SEQUENCE [LARGE SCALE GENOMIC DNA]</scope>
</reference>
<dbReference type="CDD" id="cd00325">
    <property type="entry name" value="chitinase_GH19"/>
    <property type="match status" value="1"/>
</dbReference>
<dbReference type="Gene3D" id="3.30.20.10">
    <property type="entry name" value="Endochitinase, domain 2"/>
    <property type="match status" value="1"/>
</dbReference>
<evidence type="ECO:0000256" key="7">
    <source>
        <dbReference type="ARBA" id="ARBA00023277"/>
    </source>
</evidence>
<dbReference type="PROSITE" id="PS00774">
    <property type="entry name" value="CHITINASE_19_2"/>
    <property type="match status" value="1"/>
</dbReference>
<organism evidence="15 16">
    <name type="scientific">Urochloa decumbens</name>
    <dbReference type="NCBI Taxonomy" id="240449"/>
    <lineage>
        <taxon>Eukaryota</taxon>
        <taxon>Viridiplantae</taxon>
        <taxon>Streptophyta</taxon>
        <taxon>Embryophyta</taxon>
        <taxon>Tracheophyta</taxon>
        <taxon>Spermatophyta</taxon>
        <taxon>Magnoliopsida</taxon>
        <taxon>Liliopsida</taxon>
        <taxon>Poales</taxon>
        <taxon>Poaceae</taxon>
        <taxon>PACMAD clade</taxon>
        <taxon>Panicoideae</taxon>
        <taxon>Panicodae</taxon>
        <taxon>Paniceae</taxon>
        <taxon>Melinidinae</taxon>
        <taxon>Urochloa</taxon>
    </lineage>
</organism>
<dbReference type="PANTHER" id="PTHR22595:SF197">
    <property type="entry name" value="CHITINASE FAMILY PROTEIN"/>
    <property type="match status" value="1"/>
</dbReference>
<accession>A0ABC8WA58</accession>
<evidence type="ECO:0000256" key="8">
    <source>
        <dbReference type="ARBA" id="ARBA00023295"/>
    </source>
</evidence>
<dbReference type="Proteomes" id="UP001497457">
    <property type="component" value="Chromosome 12b"/>
</dbReference>
<evidence type="ECO:0000256" key="4">
    <source>
        <dbReference type="ARBA" id="ARBA00022801"/>
    </source>
</evidence>
<evidence type="ECO:0000259" key="14">
    <source>
        <dbReference type="PROSITE" id="PS00774"/>
    </source>
</evidence>
<dbReference type="PANTHER" id="PTHR22595">
    <property type="entry name" value="CHITINASE-RELATED"/>
    <property type="match status" value="1"/>
</dbReference>
<evidence type="ECO:0000256" key="1">
    <source>
        <dbReference type="ARBA" id="ARBA00000822"/>
    </source>
</evidence>
<feature type="disulfide bond" evidence="11">
    <location>
        <begin position="118"/>
        <end position="127"/>
    </location>
</feature>
<keyword evidence="8" id="KW-0326">Glycosidase</keyword>
<evidence type="ECO:0000256" key="3">
    <source>
        <dbReference type="ARBA" id="ARBA00022669"/>
    </source>
</evidence>
<feature type="active site" description="Proton donor" evidence="10">
    <location>
        <position position="100"/>
    </location>
</feature>
<dbReference type="InterPro" id="IPR000726">
    <property type="entry name" value="Glyco_hydro_19_cat"/>
</dbReference>
<keyword evidence="6 11" id="KW-1015">Disulfide bond</keyword>
<dbReference type="Pfam" id="PF00182">
    <property type="entry name" value="Glyco_hydro_19"/>
    <property type="match status" value="2"/>
</dbReference>
<dbReference type="FunFam" id="3.30.20.10:FF:000001">
    <property type="entry name" value="Endochitinase (Chitinase)"/>
    <property type="match status" value="1"/>
</dbReference>
<evidence type="ECO:0000313" key="15">
    <source>
        <dbReference type="EMBL" id="CAL4905669.1"/>
    </source>
</evidence>
<keyword evidence="3" id="KW-0147">Chitin-binding</keyword>
<evidence type="ECO:0000313" key="16">
    <source>
        <dbReference type="Proteomes" id="UP001497457"/>
    </source>
</evidence>
<reference evidence="15 16" key="2">
    <citation type="submission" date="2024-10" db="EMBL/GenBank/DDBJ databases">
        <authorList>
            <person name="Ryan C."/>
        </authorList>
    </citation>
    <scope>NUCLEOTIDE SEQUENCE [LARGE SCALE GENOMIC DNA]</scope>
</reference>
<dbReference type="GO" id="GO:0000272">
    <property type="term" value="P:polysaccharide catabolic process"/>
    <property type="evidence" value="ECO:0007669"/>
    <property type="project" value="UniProtKB-KW"/>
</dbReference>
<evidence type="ECO:0000259" key="13">
    <source>
        <dbReference type="PROSITE" id="PS00773"/>
    </source>
</evidence>
<dbReference type="SUPFAM" id="SSF53955">
    <property type="entry name" value="Lysozyme-like"/>
    <property type="match status" value="1"/>
</dbReference>
<evidence type="ECO:0000256" key="5">
    <source>
        <dbReference type="ARBA" id="ARBA00023024"/>
    </source>
</evidence>
<evidence type="ECO:0000256" key="10">
    <source>
        <dbReference type="PIRSR" id="PIRSR001060-1"/>
    </source>
</evidence>
<evidence type="ECO:0000256" key="9">
    <source>
        <dbReference type="ARBA" id="ARBA00023326"/>
    </source>
</evidence>
<keyword evidence="7" id="KW-0119">Carbohydrate metabolism</keyword>
<sequence>MANSPAPAIPTVLALGLALLCAGAPSAAQNGGGADVASVVTDAFFNGIKSQNGPSCEGQGFYTRQAFMDAANKYSDFAHGGSEVDGKREIAAFFAHVAHETGRMCSINEKDGASNNYCDPTYTQWPCTPGKMYYGRGPLQISWNYNYGAAGKDIGFDGLGNPDKVAQDSGVSFKSALWFWMTNVHMVMQQQGFGATIQKINSGECNGNDPDEMNDRVKYYKQYCQQLGVETGNNKLTC</sequence>
<name>A0ABC8WA58_9POAL</name>
<dbReference type="GO" id="GO:0008843">
    <property type="term" value="F:endochitinase activity"/>
    <property type="evidence" value="ECO:0007669"/>
    <property type="project" value="UniProtKB-EC"/>
</dbReference>
<evidence type="ECO:0000256" key="6">
    <source>
        <dbReference type="ARBA" id="ARBA00023157"/>
    </source>
</evidence>
<keyword evidence="12" id="KW-0732">Signal</keyword>
<dbReference type="EMBL" id="OZ075122">
    <property type="protein sequence ID" value="CAL4905669.1"/>
    <property type="molecule type" value="Genomic_DNA"/>
</dbReference>
<dbReference type="InterPro" id="IPR023346">
    <property type="entry name" value="Lysozyme-like_dom_sf"/>
</dbReference>
<feature type="disulfide bond" evidence="11">
    <location>
        <begin position="205"/>
        <end position="238"/>
    </location>
</feature>
<proteinExistence type="predicted"/>
<feature type="disulfide bond" evidence="11">
    <location>
        <begin position="56"/>
        <end position="105"/>
    </location>
</feature>
<feature type="signal peptide" evidence="12">
    <location>
        <begin position="1"/>
        <end position="28"/>
    </location>
</feature>
<dbReference type="InterPro" id="IPR016283">
    <property type="entry name" value="Glyco_hydro_19"/>
</dbReference>
<dbReference type="PIRSF" id="PIRSF001060">
    <property type="entry name" value="Endochitinase"/>
    <property type="match status" value="1"/>
</dbReference>
<keyword evidence="4" id="KW-0378">Hydrolase</keyword>
<comment type="catalytic activity">
    <reaction evidence="1">
        <text>Random endo-hydrolysis of N-acetyl-beta-D-glucosaminide (1-&gt;4)-beta-linkages in chitin and chitodextrins.</text>
        <dbReference type="EC" id="3.2.1.14"/>
    </reaction>
</comment>
<dbReference type="AlphaFoldDB" id="A0ABC8WA58"/>
<evidence type="ECO:0000256" key="12">
    <source>
        <dbReference type="SAM" id="SignalP"/>
    </source>
</evidence>
<keyword evidence="5" id="KW-0146">Chitin degradation</keyword>
<keyword evidence="16" id="KW-1185">Reference proteome</keyword>
<gene>
    <name evidence="15" type="ORF">URODEC1_LOCUS11773</name>
</gene>
<dbReference type="GO" id="GO:0008061">
    <property type="term" value="F:chitin binding"/>
    <property type="evidence" value="ECO:0007669"/>
    <property type="project" value="UniProtKB-KW"/>
</dbReference>
<dbReference type="PROSITE" id="PS00773">
    <property type="entry name" value="CHITINASE_19_1"/>
    <property type="match status" value="1"/>
</dbReference>
<protein>
    <recommendedName>
        <fullName evidence="2">chitinase</fullName>
        <ecNumber evidence="2">3.2.1.14</ecNumber>
    </recommendedName>
</protein>